<dbReference type="EMBL" id="HG793140">
    <property type="protein sequence ID" value="CRL22192.1"/>
    <property type="molecule type" value="Genomic_DNA"/>
</dbReference>
<evidence type="ECO:0000256" key="3">
    <source>
        <dbReference type="SAM" id="Phobius"/>
    </source>
</evidence>
<dbReference type="InterPro" id="IPR024652">
    <property type="entry name" value="Trichodiene_synth"/>
</dbReference>
<comment type="similarity">
    <text evidence="1">Belongs to the trichodiene synthase family.</text>
</comment>
<name>A0A0G4P7B6_PENC3</name>
<dbReference type="Proteomes" id="UP000053732">
    <property type="component" value="Unassembled WGS sequence"/>
</dbReference>
<keyword evidence="3" id="KW-0812">Transmembrane</keyword>
<organism evidence="4 5">
    <name type="scientific">Penicillium camemberti (strain FM 013)</name>
    <dbReference type="NCBI Taxonomy" id="1429867"/>
    <lineage>
        <taxon>Eukaryota</taxon>
        <taxon>Fungi</taxon>
        <taxon>Dikarya</taxon>
        <taxon>Ascomycota</taxon>
        <taxon>Pezizomycotina</taxon>
        <taxon>Eurotiomycetes</taxon>
        <taxon>Eurotiomycetidae</taxon>
        <taxon>Eurotiales</taxon>
        <taxon>Aspergillaceae</taxon>
        <taxon>Penicillium</taxon>
    </lineage>
</organism>
<keyword evidence="5" id="KW-1185">Reference proteome</keyword>
<keyword evidence="2" id="KW-0456">Lyase</keyword>
<reference evidence="4 5" key="1">
    <citation type="journal article" date="2014" name="Nat. Commun.">
        <title>Multiple recent horizontal transfers of a large genomic region in cheese making fungi.</title>
        <authorList>
            <person name="Cheeseman K."/>
            <person name="Ropars J."/>
            <person name="Renault P."/>
            <person name="Dupont J."/>
            <person name="Gouzy J."/>
            <person name="Branca A."/>
            <person name="Abraham A.L."/>
            <person name="Ceppi M."/>
            <person name="Conseiller E."/>
            <person name="Debuchy R."/>
            <person name="Malagnac F."/>
            <person name="Goarin A."/>
            <person name="Silar P."/>
            <person name="Lacoste S."/>
            <person name="Sallet E."/>
            <person name="Bensimon A."/>
            <person name="Giraud T."/>
            <person name="Brygoo Y."/>
        </authorList>
    </citation>
    <scope>NUCLEOTIDE SEQUENCE [LARGE SCALE GENOMIC DNA]</scope>
    <source>
        <strain evidence="5">FM 013</strain>
    </source>
</reference>
<dbReference type="AlphaFoldDB" id="A0A0G4P7B6"/>
<dbReference type="Gene3D" id="1.10.600.10">
    <property type="entry name" value="Farnesyl Diphosphate Synthase"/>
    <property type="match status" value="1"/>
</dbReference>
<dbReference type="Pfam" id="PF06330">
    <property type="entry name" value="TRI5"/>
    <property type="match status" value="1"/>
</dbReference>
<dbReference type="STRING" id="1429867.A0A0G4P7B6"/>
<evidence type="ECO:0000313" key="4">
    <source>
        <dbReference type="EMBL" id="CRL22192.1"/>
    </source>
</evidence>
<dbReference type="SFLD" id="SFLDG01021">
    <property type="entry name" value="Trichodiene_Synthase_Like"/>
    <property type="match status" value="1"/>
</dbReference>
<dbReference type="SUPFAM" id="SSF48576">
    <property type="entry name" value="Terpenoid synthases"/>
    <property type="match status" value="1"/>
</dbReference>
<gene>
    <name evidence="4" type="ORF">PCAMFM013_S007g000173</name>
</gene>
<dbReference type="GO" id="GO:0016838">
    <property type="term" value="F:carbon-oxygen lyase activity, acting on phosphates"/>
    <property type="evidence" value="ECO:0007669"/>
    <property type="project" value="InterPro"/>
</dbReference>
<dbReference type="SFLD" id="SFLDS00005">
    <property type="entry name" value="Isoprenoid_Synthase_Type_I"/>
    <property type="match status" value="1"/>
</dbReference>
<feature type="transmembrane region" description="Helical" evidence="3">
    <location>
        <begin position="25"/>
        <end position="43"/>
    </location>
</feature>
<accession>A0A0G4P7B6</accession>
<evidence type="ECO:0000313" key="5">
    <source>
        <dbReference type="Proteomes" id="UP000053732"/>
    </source>
</evidence>
<sequence>MLLFTARDAEDWDWSPRIINIQINYLPHSALILILVVILVVLLKWPRKDPTFVIGNISPGDTVSKTSYEDIVNGFLCDISFKPPNLQLDMGLKTRVENSLESHGISRGLITQIGTCINTATKITSCAYPFVSHEVQEAIALYASYVIAIDDLTSDILPDLEVYVIQLILGRSHKHELLCGFTKFLGTQQQLFGQFGGDMIVKGSMEFISAAVIEQRQDNRLNLPPEASDYLVFFRAKTGVAEPFAFFCFPEDMNPEDRDLAGYIAAIPSIMLILGYVNDLLSFYKEEHKAGDCPGFIQSHAKVHGLTSLQSLQQLRIETMKEVRKVRSILSNDAVLAEQITRFIYGYIFYHLCSGRYKLDELNIPAAVQARRQFHEMPTVRR</sequence>
<dbReference type="InterPro" id="IPR008949">
    <property type="entry name" value="Isoprenoid_synthase_dom_sf"/>
</dbReference>
<keyword evidence="3" id="KW-1133">Transmembrane helix</keyword>
<evidence type="ECO:0000256" key="2">
    <source>
        <dbReference type="ARBA" id="ARBA00023239"/>
    </source>
</evidence>
<evidence type="ECO:0000256" key="1">
    <source>
        <dbReference type="ARBA" id="ARBA00007946"/>
    </source>
</evidence>
<keyword evidence="3" id="KW-0472">Membrane</keyword>
<protein>
    <submittedName>
        <fullName evidence="4">Terpenoid synthase</fullName>
    </submittedName>
</protein>
<proteinExistence type="inferred from homology"/>